<dbReference type="EMBL" id="WKDU01000008">
    <property type="protein sequence ID" value="MCF5152935.1"/>
    <property type="molecule type" value="Genomic_DNA"/>
</dbReference>
<dbReference type="AlphaFoldDB" id="A0A7Y1QFS9"/>
<evidence type="ECO:0000313" key="6">
    <source>
        <dbReference type="Proteomes" id="UP000583279"/>
    </source>
</evidence>
<reference evidence="1 8" key="1">
    <citation type="submission" date="2019-11" db="EMBL/GenBank/DDBJ databases">
        <title>Epiphytic Pseudomonas syringae from cherry orchards.</title>
        <authorList>
            <person name="Hulin M.T."/>
        </authorList>
    </citation>
    <scope>NUCLEOTIDE SEQUENCE [LARGE SCALE GENOMIC DNA]</scope>
    <source>
        <strain evidence="1 8">PA-6-3B</strain>
    </source>
</reference>
<name>A0A7Y1QFS9_9PSED</name>
<dbReference type="EMBL" id="JAAQYK010000005">
    <property type="protein sequence ID" value="NNA45792.1"/>
    <property type="molecule type" value="Genomic_DNA"/>
</dbReference>
<dbReference type="Proteomes" id="UP000535954">
    <property type="component" value="Unassembled WGS sequence"/>
</dbReference>
<evidence type="ECO:0000313" key="2">
    <source>
        <dbReference type="EMBL" id="NNA45792.1"/>
    </source>
</evidence>
<keyword evidence="8" id="KW-1185">Reference proteome</keyword>
<gene>
    <name evidence="1" type="ORF">GIW47_09910</name>
    <name evidence="3" type="ORF">HBO13_08235</name>
    <name evidence="2" type="ORF">HBO18_16830</name>
    <name evidence="4" type="ORF">HBO30_11365</name>
</gene>
<dbReference type="RefSeq" id="WP_157255546.1">
    <property type="nucleotide sequence ID" value="NZ_BQIH01000008.1"/>
</dbReference>
<dbReference type="EMBL" id="JAAQYH010000003">
    <property type="protein sequence ID" value="NNA72633.1"/>
    <property type="molecule type" value="Genomic_DNA"/>
</dbReference>
<dbReference type="Proteomes" id="UP000586252">
    <property type="component" value="Unassembled WGS sequence"/>
</dbReference>
<dbReference type="Proteomes" id="UP000814074">
    <property type="component" value="Unassembled WGS sequence"/>
</dbReference>
<organism evidence="4 7">
    <name type="scientific">Pseudomonas lactis</name>
    <dbReference type="NCBI Taxonomy" id="1615674"/>
    <lineage>
        <taxon>Bacteria</taxon>
        <taxon>Pseudomonadati</taxon>
        <taxon>Pseudomonadota</taxon>
        <taxon>Gammaproteobacteria</taxon>
        <taxon>Pseudomonadales</taxon>
        <taxon>Pseudomonadaceae</taxon>
        <taxon>Pseudomonas</taxon>
    </lineage>
</organism>
<accession>A0A7Y1QFS9</accession>
<evidence type="ECO:0000313" key="7">
    <source>
        <dbReference type="Proteomes" id="UP000586252"/>
    </source>
</evidence>
<evidence type="ECO:0000313" key="5">
    <source>
        <dbReference type="Proteomes" id="UP000535954"/>
    </source>
</evidence>
<dbReference type="EMBL" id="JAAQYI010000005">
    <property type="protein sequence ID" value="NNA79324.1"/>
    <property type="molecule type" value="Genomic_DNA"/>
</dbReference>
<evidence type="ECO:0000313" key="4">
    <source>
        <dbReference type="EMBL" id="NNA79324.1"/>
    </source>
</evidence>
<comment type="caution">
    <text evidence="4">The sequence shown here is derived from an EMBL/GenBank/DDBJ whole genome shotgun (WGS) entry which is preliminary data.</text>
</comment>
<reference evidence="5 6" key="2">
    <citation type="journal article" date="2020" name="Front. Microbiol.">
        <title>Genetic Organization of the aprX-lipA2 Operon Affects the Proteolytic Potential of Pseudomonas Species in Milk.</title>
        <authorList>
            <person name="Maier C."/>
            <person name="Huptas C."/>
            <person name="von Neubeck M."/>
            <person name="Scherer S."/>
            <person name="Wenning M."/>
            <person name="Lucking G."/>
        </authorList>
    </citation>
    <scope>NUCLEOTIDE SEQUENCE [LARGE SCALE GENOMIC DNA]</scope>
    <source>
        <strain evidence="2 6">WS 4997</strain>
        <strain evidence="4 7">WS 5404</strain>
        <strain evidence="3 5">WS 5405</strain>
    </source>
</reference>
<dbReference type="Proteomes" id="UP000583279">
    <property type="component" value="Unassembled WGS sequence"/>
</dbReference>
<protein>
    <submittedName>
        <fullName evidence="4">Uncharacterized protein</fullName>
    </submittedName>
</protein>
<evidence type="ECO:0000313" key="8">
    <source>
        <dbReference type="Proteomes" id="UP000814074"/>
    </source>
</evidence>
<evidence type="ECO:0000313" key="1">
    <source>
        <dbReference type="EMBL" id="MCF5152935.1"/>
    </source>
</evidence>
<dbReference type="GeneID" id="45736622"/>
<sequence length="48" mass="5548">MTETLREQGGPWQLAMKWRADAQTDTDVRSFWKGKIKQSAAVFVMAIY</sequence>
<evidence type="ECO:0000313" key="3">
    <source>
        <dbReference type="EMBL" id="NNA72633.1"/>
    </source>
</evidence>
<proteinExistence type="predicted"/>